<accession>A0A3B6B8X0</accession>
<sequence>MAEMVCLIASRGKLGLNLYIKDEPSTRAQEPNIASLYSPPMALYVEVVSAHVLKPMDRQGSASTFVEVTFDYVRFRTAIKVRDRYPVWNEWFYFNVWGPSSLCNLDIKAFVYHVHSSSKRSNTLLGKVKISGTKCRHLHGDKVTYPLEKPTVLSYVQGDLSLKVYTIDNPSMGITTPAPLMDGVILHNQSSRPHHFALQYLKKITNNFSEERLIGQGGSGVVYKGVVQNGDIIAVKKILPSFMPGEQKQFENEISHLTMLDHSNIVRVVGYCYEVKKELIEYDGRNVFADMEEKLVCFEYLPNGSLDNYISDESTGLDWSTRYNIIEGICKGLIYLHVQNDKPIIHFDLKPANILLGKGMIPKIADFGLSRLHDQQQSIYTTSRLGTRGYMAREFVDEGKITLQLDIFSLGVIILEVVIGHRHYPDVITETSSDDFIKLALEKWRSVQRSPGNESEKPDYEEIKRCLQVGLLCVNHDHAKRPPITKVMNMLQGSEIIDSNISNGEAA</sequence>
<name>A0A3B6B8X0_WHEAT</name>
<dbReference type="Gramene" id="TraesROB_scaffold_075483_01G000100.1">
    <property type="protein sequence ID" value="TraesROB_scaffold_075483_01G000100.1"/>
    <property type="gene ID" value="TraesROB_scaffold_075483_01G000100"/>
</dbReference>
<dbReference type="SMR" id="A0A3B6B8X0"/>
<evidence type="ECO:0000256" key="14">
    <source>
        <dbReference type="ARBA" id="ARBA00023180"/>
    </source>
</evidence>
<evidence type="ECO:0000256" key="13">
    <source>
        <dbReference type="ARBA" id="ARBA00023170"/>
    </source>
</evidence>
<keyword evidence="5" id="KW-0808">Transferase</keyword>
<dbReference type="InterPro" id="IPR000719">
    <property type="entry name" value="Prot_kinase_dom"/>
</dbReference>
<dbReference type="GO" id="GO:0005524">
    <property type="term" value="F:ATP binding"/>
    <property type="evidence" value="ECO:0007669"/>
    <property type="project" value="UniProtKB-UniRule"/>
</dbReference>
<dbReference type="AlphaFoldDB" id="A0A3B6B8X0"/>
<evidence type="ECO:0000256" key="9">
    <source>
        <dbReference type="ARBA" id="ARBA00022777"/>
    </source>
</evidence>
<evidence type="ECO:0000313" key="18">
    <source>
        <dbReference type="EnsemblPlants" id="TraesCS2A02G578900.1"/>
    </source>
</evidence>
<keyword evidence="9" id="KW-0418">Kinase</keyword>
<reference evidence="18" key="1">
    <citation type="submission" date="2018-08" db="EMBL/GenBank/DDBJ databases">
        <authorList>
            <person name="Rossello M."/>
        </authorList>
    </citation>
    <scope>NUCLEOTIDE SEQUENCE [LARGE SCALE GENOMIC DNA]</scope>
    <source>
        <strain evidence="18">cv. Chinese Spring</strain>
    </source>
</reference>
<keyword evidence="14" id="KW-0325">Glycoprotein</keyword>
<dbReference type="EnsemblPlants" id="TraesCS2A02G578900.1">
    <property type="protein sequence ID" value="TraesCS2A02G578900.1"/>
    <property type="gene ID" value="TraesCS2A02G578900"/>
</dbReference>
<dbReference type="PROSITE" id="PS00107">
    <property type="entry name" value="PROTEIN_KINASE_ATP"/>
    <property type="match status" value="1"/>
</dbReference>
<dbReference type="GO" id="GO:0002229">
    <property type="term" value="P:defense response to oomycetes"/>
    <property type="evidence" value="ECO:0007669"/>
    <property type="project" value="UniProtKB-ARBA"/>
</dbReference>
<keyword evidence="11" id="KW-1133">Transmembrane helix</keyword>
<feature type="domain" description="Protein kinase" evidence="17">
    <location>
        <begin position="208"/>
        <end position="497"/>
    </location>
</feature>
<proteinExistence type="inferred from homology"/>
<evidence type="ECO:0000256" key="4">
    <source>
        <dbReference type="ARBA" id="ARBA00022475"/>
    </source>
</evidence>
<dbReference type="Gramene" id="TraesCLE_scaffold_046680_01G000100.1">
    <property type="protein sequence ID" value="TraesCLE_scaffold_046680_01G000100.1"/>
    <property type="gene ID" value="TraesCLE_scaffold_046680_01G000100"/>
</dbReference>
<evidence type="ECO:0000313" key="19">
    <source>
        <dbReference type="Proteomes" id="UP000019116"/>
    </source>
</evidence>
<dbReference type="Gramene" id="TraesCS2A02G578900.1">
    <property type="protein sequence ID" value="TraesCS2A02G578900.1"/>
    <property type="gene ID" value="TraesCS2A02G578900"/>
</dbReference>
<keyword evidence="7" id="KW-0732">Signal</keyword>
<evidence type="ECO:0000256" key="15">
    <source>
        <dbReference type="PROSITE-ProRule" id="PRU10141"/>
    </source>
</evidence>
<keyword evidence="4" id="KW-1003">Cell membrane</keyword>
<keyword evidence="12" id="KW-0472">Membrane</keyword>
<dbReference type="PANTHER" id="PTHR45707">
    <property type="entry name" value="C2 CALCIUM/LIPID-BINDING PLANT PHOSPHORIBOSYLTRANSFERASE FAMILY PROTEIN"/>
    <property type="match status" value="1"/>
</dbReference>
<dbReference type="FunFam" id="3.30.200.20:FF:000465">
    <property type="entry name" value="Cysteine-rich receptor-like protein kinase 6"/>
    <property type="match status" value="1"/>
</dbReference>
<evidence type="ECO:0000259" key="16">
    <source>
        <dbReference type="PROSITE" id="PS50004"/>
    </source>
</evidence>
<evidence type="ECO:0000256" key="5">
    <source>
        <dbReference type="ARBA" id="ARBA00022679"/>
    </source>
</evidence>
<keyword evidence="6" id="KW-0812">Transmembrane</keyword>
<dbReference type="InterPro" id="IPR011009">
    <property type="entry name" value="Kinase-like_dom_sf"/>
</dbReference>
<keyword evidence="10 15" id="KW-0067">ATP-binding</keyword>
<evidence type="ECO:0000256" key="10">
    <source>
        <dbReference type="ARBA" id="ARBA00022840"/>
    </source>
</evidence>
<comment type="similarity">
    <text evidence="3">In the C-terminal section; belongs to the protein kinase superfamily. Ser/Thr protein kinase family.</text>
</comment>
<dbReference type="Gene3D" id="2.60.40.150">
    <property type="entry name" value="C2 domain"/>
    <property type="match status" value="1"/>
</dbReference>
<feature type="binding site" evidence="15">
    <location>
        <position position="237"/>
    </location>
    <ligand>
        <name>ATP</name>
        <dbReference type="ChEBI" id="CHEBI:30616"/>
    </ligand>
</feature>
<protein>
    <recommendedName>
        <fullName evidence="20">Protein kinase domain-containing protein</fullName>
    </recommendedName>
</protein>
<dbReference type="Gramene" id="TraesKAR2A01G0492280.1">
    <property type="protein sequence ID" value="cds.TraesKAR2A01G0492280.1"/>
    <property type="gene ID" value="TraesKAR2A01G0492280"/>
</dbReference>
<dbReference type="InterPro" id="IPR017441">
    <property type="entry name" value="Protein_kinase_ATP_BS"/>
</dbReference>
<evidence type="ECO:0000256" key="1">
    <source>
        <dbReference type="ARBA" id="ARBA00004251"/>
    </source>
</evidence>
<dbReference type="SUPFAM" id="SSF49562">
    <property type="entry name" value="C2 domain (Calcium/lipid-binding domain, CaLB)"/>
    <property type="match status" value="1"/>
</dbReference>
<evidence type="ECO:0008006" key="20">
    <source>
        <dbReference type="Google" id="ProtNLM"/>
    </source>
</evidence>
<dbReference type="PANTHER" id="PTHR45707:SF71">
    <property type="entry name" value="PROTEIN KINASE DOMAIN-CONTAINING PROTEIN"/>
    <property type="match status" value="1"/>
</dbReference>
<dbReference type="Gene3D" id="3.30.200.20">
    <property type="entry name" value="Phosphorylase Kinase, domain 1"/>
    <property type="match status" value="1"/>
</dbReference>
<dbReference type="Gramene" id="TraesCS2A03G1314400.1">
    <property type="protein sequence ID" value="TraesCS2A03G1314400.1.CDS"/>
    <property type="gene ID" value="TraesCS2A03G1314400"/>
</dbReference>
<evidence type="ECO:0000256" key="11">
    <source>
        <dbReference type="ARBA" id="ARBA00022989"/>
    </source>
</evidence>
<dbReference type="Proteomes" id="UP000019116">
    <property type="component" value="Chromosome 2A"/>
</dbReference>
<dbReference type="Gramene" id="TraesCAD_scaffold_074848_01G000100.1">
    <property type="protein sequence ID" value="TraesCAD_scaffold_074848_01G000100.1"/>
    <property type="gene ID" value="TraesCAD_scaffold_074848_01G000100"/>
</dbReference>
<evidence type="ECO:0000256" key="12">
    <source>
        <dbReference type="ARBA" id="ARBA00023136"/>
    </source>
</evidence>
<keyword evidence="8 15" id="KW-0547">Nucleotide-binding</keyword>
<dbReference type="PROSITE" id="PS50011">
    <property type="entry name" value="PROTEIN_KINASE_DOM"/>
    <property type="match status" value="1"/>
</dbReference>
<dbReference type="SMART" id="SM00220">
    <property type="entry name" value="S_TKc"/>
    <property type="match status" value="1"/>
</dbReference>
<dbReference type="FunFam" id="1.10.510.10:FF:000240">
    <property type="entry name" value="Lectin-domain containing receptor kinase A4.3"/>
    <property type="match status" value="1"/>
</dbReference>
<evidence type="ECO:0000256" key="7">
    <source>
        <dbReference type="ARBA" id="ARBA00022729"/>
    </source>
</evidence>
<evidence type="ECO:0000256" key="2">
    <source>
        <dbReference type="ARBA" id="ARBA00008536"/>
    </source>
</evidence>
<comment type="subcellular location">
    <subcellularLocation>
        <location evidence="1">Cell membrane</location>
        <topology evidence="1">Single-pass type I membrane protein</topology>
    </subcellularLocation>
</comment>
<dbReference type="InterPro" id="IPR008271">
    <property type="entry name" value="Ser/Thr_kinase_AS"/>
</dbReference>
<reference evidence="18" key="2">
    <citation type="submission" date="2018-10" db="UniProtKB">
        <authorList>
            <consortium name="EnsemblPlants"/>
        </authorList>
    </citation>
    <scope>IDENTIFICATION</scope>
</reference>
<evidence type="ECO:0000256" key="3">
    <source>
        <dbReference type="ARBA" id="ARBA00010217"/>
    </source>
</evidence>
<organism evidence="18">
    <name type="scientific">Triticum aestivum</name>
    <name type="common">Wheat</name>
    <dbReference type="NCBI Taxonomy" id="4565"/>
    <lineage>
        <taxon>Eukaryota</taxon>
        <taxon>Viridiplantae</taxon>
        <taxon>Streptophyta</taxon>
        <taxon>Embryophyta</taxon>
        <taxon>Tracheophyta</taxon>
        <taxon>Spermatophyta</taxon>
        <taxon>Magnoliopsida</taxon>
        <taxon>Liliopsida</taxon>
        <taxon>Poales</taxon>
        <taxon>Poaceae</taxon>
        <taxon>BOP clade</taxon>
        <taxon>Pooideae</taxon>
        <taxon>Triticodae</taxon>
        <taxon>Triticeae</taxon>
        <taxon>Triticinae</taxon>
        <taxon>Triticum</taxon>
    </lineage>
</organism>
<evidence type="ECO:0000256" key="6">
    <source>
        <dbReference type="ARBA" id="ARBA00022692"/>
    </source>
</evidence>
<keyword evidence="19" id="KW-1185">Reference proteome</keyword>
<dbReference type="GO" id="GO:0004672">
    <property type="term" value="F:protein kinase activity"/>
    <property type="evidence" value="ECO:0007669"/>
    <property type="project" value="InterPro"/>
</dbReference>
<dbReference type="GO" id="GO:0005886">
    <property type="term" value="C:plasma membrane"/>
    <property type="evidence" value="ECO:0007669"/>
    <property type="project" value="UniProtKB-SubCell"/>
</dbReference>
<dbReference type="Gramene" id="TraesJAG2A03G00812090.1">
    <property type="protein sequence ID" value="TraesJAG2A03G00812090.1"/>
    <property type="gene ID" value="TraesJAG2A03G00812090"/>
</dbReference>
<dbReference type="Pfam" id="PF00168">
    <property type="entry name" value="C2"/>
    <property type="match status" value="1"/>
</dbReference>
<keyword evidence="13" id="KW-0675">Receptor</keyword>
<dbReference type="Gramene" id="TraesWEE_scaffold_033419_01G000100.1">
    <property type="protein sequence ID" value="TraesWEE_scaffold_033419_01G000100.1"/>
    <property type="gene ID" value="TraesWEE_scaffold_033419_01G000100"/>
</dbReference>
<comment type="similarity">
    <text evidence="2">In the N-terminal section; belongs to the leguminous lectin family.</text>
</comment>
<dbReference type="Gramene" id="TraesSTA2A03G00810170.1">
    <property type="protein sequence ID" value="TraesSTA2A03G00810170.1"/>
    <property type="gene ID" value="TraesSTA2A03G00810170"/>
</dbReference>
<dbReference type="Gene3D" id="1.10.510.10">
    <property type="entry name" value="Transferase(Phosphotransferase) domain 1"/>
    <property type="match status" value="1"/>
</dbReference>
<feature type="domain" description="C2" evidence="16">
    <location>
        <begin position="27"/>
        <end position="147"/>
    </location>
</feature>
<dbReference type="SUPFAM" id="SSF56112">
    <property type="entry name" value="Protein kinase-like (PK-like)"/>
    <property type="match status" value="1"/>
</dbReference>
<evidence type="ECO:0000256" key="8">
    <source>
        <dbReference type="ARBA" id="ARBA00022741"/>
    </source>
</evidence>
<dbReference type="SMART" id="SM00239">
    <property type="entry name" value="C2"/>
    <property type="match status" value="1"/>
</dbReference>
<dbReference type="PROSITE" id="PS50004">
    <property type="entry name" value="C2"/>
    <property type="match status" value="1"/>
</dbReference>
<dbReference type="Pfam" id="PF00069">
    <property type="entry name" value="Pkinase"/>
    <property type="match status" value="1"/>
</dbReference>
<dbReference type="InterPro" id="IPR000008">
    <property type="entry name" value="C2_dom"/>
</dbReference>
<evidence type="ECO:0000259" key="17">
    <source>
        <dbReference type="PROSITE" id="PS50011"/>
    </source>
</evidence>
<dbReference type="OrthoDB" id="658521at2759"/>
<dbReference type="InterPro" id="IPR035892">
    <property type="entry name" value="C2_domain_sf"/>
</dbReference>
<dbReference type="PROSITE" id="PS00108">
    <property type="entry name" value="PROTEIN_KINASE_ST"/>
    <property type="match status" value="1"/>
</dbReference>